<dbReference type="InterPro" id="IPR016156">
    <property type="entry name" value="FAD/NAD-linked_Rdtase_dimer_sf"/>
</dbReference>
<dbReference type="Gene3D" id="3.30.390.30">
    <property type="match status" value="1"/>
</dbReference>
<feature type="domain" description="FAD/NAD(P)-binding" evidence="12">
    <location>
        <begin position="238"/>
        <end position="554"/>
    </location>
</feature>
<dbReference type="InterPro" id="IPR023753">
    <property type="entry name" value="FAD/NAD-binding_dom"/>
</dbReference>
<evidence type="ECO:0000256" key="6">
    <source>
        <dbReference type="ARBA" id="ARBA00023002"/>
    </source>
</evidence>
<dbReference type="PANTHER" id="PTHR43014">
    <property type="entry name" value="MERCURIC REDUCTASE"/>
    <property type="match status" value="1"/>
</dbReference>
<reference evidence="14 15" key="1">
    <citation type="submission" date="2016-10" db="EMBL/GenBank/DDBJ databases">
        <authorList>
            <person name="de Groot N.N."/>
        </authorList>
    </citation>
    <scope>NUCLEOTIDE SEQUENCE [LARGE SCALE GENOMIC DNA]</scope>
    <source>
        <strain evidence="14 15">Nm13</strain>
    </source>
</reference>
<keyword evidence="7" id="KW-1015">Disulfide bond</keyword>
<evidence type="ECO:0000256" key="5">
    <source>
        <dbReference type="ARBA" id="ARBA00022857"/>
    </source>
</evidence>
<evidence type="ECO:0000313" key="14">
    <source>
        <dbReference type="EMBL" id="SEG03904.1"/>
    </source>
</evidence>
<dbReference type="Gene3D" id="3.50.50.60">
    <property type="entry name" value="FAD/NAD(P)-binding domain"/>
    <property type="match status" value="2"/>
</dbReference>
<dbReference type="InterPro" id="IPR012999">
    <property type="entry name" value="Pyr_OxRdtase_I_AS"/>
</dbReference>
<evidence type="ECO:0000256" key="9">
    <source>
        <dbReference type="RuleBase" id="RU003691"/>
    </source>
</evidence>
<accession>A0A1H5WWQ2</accession>
<feature type="transmembrane region" description="Helical" evidence="10">
    <location>
        <begin position="80"/>
        <end position="104"/>
    </location>
</feature>
<dbReference type="Pfam" id="PF02852">
    <property type="entry name" value="Pyr_redox_dim"/>
    <property type="match status" value="1"/>
</dbReference>
<name>A0A1H5WWQ2_9PROT</name>
<evidence type="ECO:0000259" key="13">
    <source>
        <dbReference type="Pfam" id="PF09335"/>
    </source>
</evidence>
<evidence type="ECO:0000256" key="4">
    <source>
        <dbReference type="ARBA" id="ARBA00022827"/>
    </source>
</evidence>
<keyword evidence="5" id="KW-0521">NADP</keyword>
<dbReference type="FunFam" id="3.30.390.30:FF:000001">
    <property type="entry name" value="Dihydrolipoyl dehydrogenase"/>
    <property type="match status" value="1"/>
</dbReference>
<feature type="transmembrane region" description="Helical" evidence="10">
    <location>
        <begin position="161"/>
        <end position="182"/>
    </location>
</feature>
<dbReference type="Pfam" id="PF09335">
    <property type="entry name" value="VTT_dom"/>
    <property type="match status" value="1"/>
</dbReference>
<dbReference type="RefSeq" id="WP_103967120.1">
    <property type="nucleotide sequence ID" value="NZ_FNUX01000022.1"/>
</dbReference>
<dbReference type="SUPFAM" id="SSF55424">
    <property type="entry name" value="FAD/NAD-linked reductases, dimerisation (C-terminal) domain"/>
    <property type="match status" value="1"/>
</dbReference>
<dbReference type="PRINTS" id="PR00411">
    <property type="entry name" value="PNDRDTASEI"/>
</dbReference>
<dbReference type="InterPro" id="IPR036188">
    <property type="entry name" value="FAD/NAD-bd_sf"/>
</dbReference>
<keyword evidence="4 9" id="KW-0274">FAD</keyword>
<evidence type="ECO:0000313" key="15">
    <source>
        <dbReference type="Proteomes" id="UP000236753"/>
    </source>
</evidence>
<proteinExistence type="inferred from homology"/>
<organism evidence="14 15">
    <name type="scientific">Nitrosomonas ureae</name>
    <dbReference type="NCBI Taxonomy" id="44577"/>
    <lineage>
        <taxon>Bacteria</taxon>
        <taxon>Pseudomonadati</taxon>
        <taxon>Pseudomonadota</taxon>
        <taxon>Betaproteobacteria</taxon>
        <taxon>Nitrosomonadales</taxon>
        <taxon>Nitrosomonadaceae</taxon>
        <taxon>Nitrosomonas</taxon>
    </lineage>
</organism>
<feature type="transmembrane region" description="Helical" evidence="10">
    <location>
        <begin position="194"/>
        <end position="217"/>
    </location>
</feature>
<keyword evidence="8 9" id="KW-0676">Redox-active center</keyword>
<keyword evidence="10" id="KW-0812">Transmembrane</keyword>
<dbReference type="InterPro" id="IPR032816">
    <property type="entry name" value="VTT_dom"/>
</dbReference>
<sequence>MKHRGWILVLLGLLMMLFFGFDLERFFTLEMLKGQHEELQQAYQTKPFLVISIFSAIYIVLAALSFPGATIMTLAGGAVFGIWVGVPVVLVSAAIGATLAFWMARYVLRDTVQRRFGGHLETINRGLERDGVFYLFTLRLAPIFPFFLINLLMGLTTLPSITYFWVSLVGMFAGTVVYINAGTQLAAITQMSDVMSPALIISFTVLALFPWLTRWAIEQVKTRRLYARWPKPAHFDRNLIVIGAGAAGLMSAYMAAATRAKVTLIESHKMGGDCLNYGCVPSKALIRTATFLQQTKNARSLGIHQVDVDYDFADVMARIQRVVRTVEPHDSIERYTRLGVEVLQGKATIVSPWSVEVNGKTLTTRAIVIATGARPIVPQIPGLEAVRYYTSDTIWSLTQRPQRLIVLGGGPIGCELAQAFARLDCRVTQIVRSDLLPREDTDAVALIKTALQADGVKILTHAETLSCEKEGDAQYLVVRSSDGEERELPFDALLCAVGRTARTEGFGLEELGVPVSPQHIIETNAWLQTIYPNIYACGDVAGPYQFTHTAAHQAWYASVNALFGAIKRFKADYSVIPWTTFTDPEVARVGLSENEAKQRGIAYEVTRFNLQDLDRAIADEAAHGFVKVLTVPDRDRILGVCIVGAHASDLLAEFVLAMKHGLGLNKILGTIHTYPTWSEANKYAAGEWKRAHVPRWLMKWVEKYHAKRRGKVT</sequence>
<evidence type="ECO:0000256" key="1">
    <source>
        <dbReference type="ARBA" id="ARBA00001974"/>
    </source>
</evidence>
<feature type="transmembrane region" description="Helical" evidence="10">
    <location>
        <begin position="48"/>
        <end position="74"/>
    </location>
</feature>
<keyword evidence="3 9" id="KW-0285">Flavoprotein</keyword>
<dbReference type="AlphaFoldDB" id="A0A1H5WWQ2"/>
<evidence type="ECO:0000256" key="10">
    <source>
        <dbReference type="SAM" id="Phobius"/>
    </source>
</evidence>
<keyword evidence="10" id="KW-0472">Membrane</keyword>
<feature type="domain" description="Pyridine nucleotide-disulphide oxidoreductase dimerisation" evidence="11">
    <location>
        <begin position="576"/>
        <end position="684"/>
    </location>
</feature>
<protein>
    <submittedName>
        <fullName evidence="14">Pyruvate/2-oxoglutarate dehydrogenase complex, dihydrolipoamide dehydrogenase (E3) component</fullName>
    </submittedName>
</protein>
<dbReference type="OrthoDB" id="178496at2"/>
<dbReference type="InterPro" id="IPR004099">
    <property type="entry name" value="Pyr_nucl-diS_OxRdtase_dimer"/>
</dbReference>
<dbReference type="Pfam" id="PF07992">
    <property type="entry name" value="Pyr_redox_2"/>
    <property type="match status" value="1"/>
</dbReference>
<dbReference type="PROSITE" id="PS00076">
    <property type="entry name" value="PYRIDINE_REDOX_1"/>
    <property type="match status" value="1"/>
</dbReference>
<evidence type="ECO:0000259" key="12">
    <source>
        <dbReference type="Pfam" id="PF07992"/>
    </source>
</evidence>
<keyword evidence="14" id="KW-0670">Pyruvate</keyword>
<evidence type="ECO:0000256" key="3">
    <source>
        <dbReference type="ARBA" id="ARBA00022630"/>
    </source>
</evidence>
<gene>
    <name evidence="14" type="ORF">SAMN05216334_1227</name>
</gene>
<dbReference type="SUPFAM" id="SSF51905">
    <property type="entry name" value="FAD/NAD(P)-binding domain"/>
    <property type="match status" value="1"/>
</dbReference>
<evidence type="ECO:0000259" key="11">
    <source>
        <dbReference type="Pfam" id="PF02852"/>
    </source>
</evidence>
<keyword evidence="6 9" id="KW-0560">Oxidoreductase</keyword>
<comment type="cofactor">
    <cofactor evidence="1">
        <name>FAD</name>
        <dbReference type="ChEBI" id="CHEBI:57692"/>
    </cofactor>
</comment>
<evidence type="ECO:0000256" key="8">
    <source>
        <dbReference type="ARBA" id="ARBA00023284"/>
    </source>
</evidence>
<feature type="domain" description="VTT" evidence="13">
    <location>
        <begin position="69"/>
        <end position="183"/>
    </location>
</feature>
<evidence type="ECO:0000256" key="2">
    <source>
        <dbReference type="ARBA" id="ARBA00007532"/>
    </source>
</evidence>
<keyword evidence="10" id="KW-1133">Transmembrane helix</keyword>
<dbReference type="PRINTS" id="PR00368">
    <property type="entry name" value="FADPNR"/>
</dbReference>
<feature type="transmembrane region" description="Helical" evidence="10">
    <location>
        <begin position="132"/>
        <end position="155"/>
    </location>
</feature>
<dbReference type="EMBL" id="FNUX01000022">
    <property type="protein sequence ID" value="SEG03904.1"/>
    <property type="molecule type" value="Genomic_DNA"/>
</dbReference>
<comment type="similarity">
    <text evidence="2 9">Belongs to the class-I pyridine nucleotide-disulfide oxidoreductase family.</text>
</comment>
<evidence type="ECO:0000256" key="7">
    <source>
        <dbReference type="ARBA" id="ARBA00023157"/>
    </source>
</evidence>
<dbReference type="GO" id="GO:0016668">
    <property type="term" value="F:oxidoreductase activity, acting on a sulfur group of donors, NAD(P) as acceptor"/>
    <property type="evidence" value="ECO:0007669"/>
    <property type="project" value="InterPro"/>
</dbReference>
<dbReference type="GO" id="GO:0003955">
    <property type="term" value="F:NAD(P)H dehydrogenase (quinone) activity"/>
    <property type="evidence" value="ECO:0007669"/>
    <property type="project" value="TreeGrafter"/>
</dbReference>
<dbReference type="PANTHER" id="PTHR43014:SF2">
    <property type="entry name" value="MERCURIC REDUCTASE"/>
    <property type="match status" value="1"/>
</dbReference>
<dbReference type="Proteomes" id="UP000236753">
    <property type="component" value="Unassembled WGS sequence"/>
</dbReference>
<dbReference type="GO" id="GO:0050660">
    <property type="term" value="F:flavin adenine dinucleotide binding"/>
    <property type="evidence" value="ECO:0007669"/>
    <property type="project" value="TreeGrafter"/>
</dbReference>
<feature type="transmembrane region" description="Helical" evidence="10">
    <location>
        <begin position="237"/>
        <end position="256"/>
    </location>
</feature>
<feature type="transmembrane region" description="Helical" evidence="10">
    <location>
        <begin position="6"/>
        <end position="27"/>
    </location>
</feature>